<name>A0A6N2LSC2_SALVM</name>
<dbReference type="AlphaFoldDB" id="A0A6N2LSC2"/>
<evidence type="ECO:0000313" key="1">
    <source>
        <dbReference type="EMBL" id="VFU44018.1"/>
    </source>
</evidence>
<protein>
    <submittedName>
        <fullName evidence="1">Uncharacterized protein</fullName>
    </submittedName>
</protein>
<dbReference type="EMBL" id="CAADRP010001596">
    <property type="protein sequence ID" value="VFU44018.1"/>
    <property type="molecule type" value="Genomic_DNA"/>
</dbReference>
<reference evidence="1" key="1">
    <citation type="submission" date="2019-03" db="EMBL/GenBank/DDBJ databases">
        <authorList>
            <person name="Mank J."/>
            <person name="Almeida P."/>
        </authorList>
    </citation>
    <scope>NUCLEOTIDE SEQUENCE</scope>
    <source>
        <strain evidence="1">78183</strain>
    </source>
</reference>
<gene>
    <name evidence="1" type="ORF">SVIM_LOCUS268541</name>
</gene>
<accession>A0A6N2LSC2</accession>
<proteinExistence type="predicted"/>
<sequence length="123" mass="14304">MHASGRKSEIPAAEDGKRMFQHLKMDGWRTNIAKFGIVEEHCQDGCLRILLLEWKRPHNWMEGKFIIRNRQRRLALRAINYVDGNIGLIKSEGNKTFMHGQYLQSTQYLILSRISLSCLLFSA</sequence>
<organism evidence="1">
    <name type="scientific">Salix viminalis</name>
    <name type="common">Common osier</name>
    <name type="synonym">Basket willow</name>
    <dbReference type="NCBI Taxonomy" id="40686"/>
    <lineage>
        <taxon>Eukaryota</taxon>
        <taxon>Viridiplantae</taxon>
        <taxon>Streptophyta</taxon>
        <taxon>Embryophyta</taxon>
        <taxon>Tracheophyta</taxon>
        <taxon>Spermatophyta</taxon>
        <taxon>Magnoliopsida</taxon>
        <taxon>eudicotyledons</taxon>
        <taxon>Gunneridae</taxon>
        <taxon>Pentapetalae</taxon>
        <taxon>rosids</taxon>
        <taxon>fabids</taxon>
        <taxon>Malpighiales</taxon>
        <taxon>Salicaceae</taxon>
        <taxon>Saliceae</taxon>
        <taxon>Salix</taxon>
    </lineage>
</organism>